<name>A0ABX5ZN38_STRTE</name>
<dbReference type="EMBL" id="CP043959">
    <property type="protein sequence ID" value="QER85838.1"/>
    <property type="molecule type" value="Genomic_DNA"/>
</dbReference>
<dbReference type="RefSeq" id="WP_150153376.1">
    <property type="nucleotide sequence ID" value="NZ_CP043959.1"/>
</dbReference>
<accession>A0ABX5ZN38</accession>
<sequence>MARATALHEVVWRSGDDAEVVDHAGRLLHVMKHCEGMGTSLRQYEHAVTVMEAHARHIRVLGPTAERYFTAASLAQYLGTQTPAWSDDPALGAHWEGVRMSYLDLTDRADRCDVARKGLAAGDWRMTWLAGSMAPELDLRAFRDLRTLRNGRDGEP</sequence>
<organism evidence="1 2">
    <name type="scientific">Streptomyces tendae</name>
    <dbReference type="NCBI Taxonomy" id="1932"/>
    <lineage>
        <taxon>Bacteria</taxon>
        <taxon>Bacillati</taxon>
        <taxon>Actinomycetota</taxon>
        <taxon>Actinomycetes</taxon>
        <taxon>Kitasatosporales</taxon>
        <taxon>Streptomycetaceae</taxon>
        <taxon>Streptomyces</taxon>
    </lineage>
</organism>
<keyword evidence="2" id="KW-1185">Reference proteome</keyword>
<evidence type="ECO:0000313" key="1">
    <source>
        <dbReference type="EMBL" id="QER85838.1"/>
    </source>
</evidence>
<dbReference type="Proteomes" id="UP000324308">
    <property type="component" value="Chromosome"/>
</dbReference>
<gene>
    <name evidence="1" type="ORF">F3L20_08035</name>
</gene>
<reference evidence="1 2" key="1">
    <citation type="submission" date="2019-09" db="EMBL/GenBank/DDBJ databases">
        <title>Draft genome sequence of the Ebosin-producing strain Streptomyces sp. 139.</title>
        <authorList>
            <person name="Ai L."/>
            <person name="Geng M."/>
            <person name="Ma M."/>
            <person name="Bai L."/>
        </authorList>
    </citation>
    <scope>NUCLEOTIDE SEQUENCE [LARGE SCALE GENOMIC DNA]</scope>
    <source>
        <strain evidence="1 2">139</strain>
    </source>
</reference>
<evidence type="ECO:0000313" key="2">
    <source>
        <dbReference type="Proteomes" id="UP000324308"/>
    </source>
</evidence>
<proteinExistence type="predicted"/>
<protein>
    <submittedName>
        <fullName evidence="1">Uncharacterized protein</fullName>
    </submittedName>
</protein>